<protein>
    <submittedName>
        <fullName evidence="3">DUF2235 domain-containing protein</fullName>
    </submittedName>
</protein>
<sequence>MLRQSGPYITDEELEAAYKKAISKEYERKHGYTNIEDRLDCRLFPNFNIFFDGTGNNLNISPNNKSNIARLFMARRDSNPVYDENFYRYITGVGTPYKPKDNPEVGEDKGGAAGLGTGKGGEMRLQDALLYIEKRLNEKYTGAAIPHVKMIDVNIFGFSRGATLARAFVHKLLNERCEVEGYDVFWTLPSYGNRLPLRINFLGLFDTVASVGWPGGHWSWASELRIPNTVNRCVQLVAAHELRKAFPLDSIAFQGSYPSNSMEVIYPGVHSDIGGGYFPDEQGRSEEYSRITLREMYLEAIKANVPIRPISSIRNDKKLANEFYPSSVEVIDKYHNYISNIDQSAKSITEGIMAHRPVFFKWRSDVENNDQTRLLGSFKDEVNCDQCLATPEAKERRERNEQQWKLAEMKSSEEQSKELIAEHKRLVKQVEFMRNPFTTRGHETEPRDQTDYEKLILSAWDNSEGLQVELSDFFENYLHDSVAAFHYWPCSLYDQRGIFMHKAEEMAQNQPPIDEGVSV</sequence>
<feature type="domain" description="T6SS Phospholipase effector Tle1-like catalytic" evidence="2">
    <location>
        <begin position="48"/>
        <end position="169"/>
    </location>
</feature>
<dbReference type="InterPro" id="IPR018712">
    <property type="entry name" value="Tle1-like_cat"/>
</dbReference>
<dbReference type="PANTHER" id="PTHR33840">
    <property type="match status" value="1"/>
</dbReference>
<name>A0A844GDQ1_9NEIS</name>
<accession>A0A844GDQ1</accession>
<dbReference type="Pfam" id="PF09994">
    <property type="entry name" value="T6SS_Tle1-like_cat"/>
    <property type="match status" value="2"/>
</dbReference>
<dbReference type="RefSeq" id="WP_230370369.1">
    <property type="nucleotide sequence ID" value="NZ_WLYX01000001.1"/>
</dbReference>
<evidence type="ECO:0000313" key="4">
    <source>
        <dbReference type="Proteomes" id="UP000446658"/>
    </source>
</evidence>
<evidence type="ECO:0000259" key="2">
    <source>
        <dbReference type="Pfam" id="PF09994"/>
    </source>
</evidence>
<proteinExistence type="predicted"/>
<evidence type="ECO:0000256" key="1">
    <source>
        <dbReference type="SAM" id="MobiDB-lite"/>
    </source>
</evidence>
<dbReference type="Proteomes" id="UP000446658">
    <property type="component" value="Unassembled WGS sequence"/>
</dbReference>
<organism evidence="3 4">
    <name type="scientific">Paludibacterium denitrificans</name>
    <dbReference type="NCBI Taxonomy" id="2675226"/>
    <lineage>
        <taxon>Bacteria</taxon>
        <taxon>Pseudomonadati</taxon>
        <taxon>Pseudomonadota</taxon>
        <taxon>Betaproteobacteria</taxon>
        <taxon>Neisseriales</taxon>
        <taxon>Chromobacteriaceae</taxon>
        <taxon>Paludibacterium</taxon>
    </lineage>
</organism>
<reference evidence="3 4" key="1">
    <citation type="submission" date="2019-11" db="EMBL/GenBank/DDBJ databases">
        <title>Draft genome sequence of Paludibacterium sp. dN18-1.</title>
        <authorList>
            <person name="Im W.-T."/>
        </authorList>
    </citation>
    <scope>NUCLEOTIDE SEQUENCE [LARGE SCALE GENOMIC DNA]</scope>
    <source>
        <strain evidence="4">dN 18-1</strain>
    </source>
</reference>
<dbReference type="EMBL" id="WLYX01000001">
    <property type="protein sequence ID" value="MTD33440.1"/>
    <property type="molecule type" value="Genomic_DNA"/>
</dbReference>
<evidence type="ECO:0000313" key="3">
    <source>
        <dbReference type="EMBL" id="MTD33440.1"/>
    </source>
</evidence>
<feature type="region of interest" description="Disordered" evidence="1">
    <location>
        <begin position="98"/>
        <end position="117"/>
    </location>
</feature>
<dbReference type="AlphaFoldDB" id="A0A844GDQ1"/>
<gene>
    <name evidence="3" type="ORF">GKE73_10985</name>
</gene>
<comment type="caution">
    <text evidence="3">The sequence shown here is derived from an EMBL/GenBank/DDBJ whole genome shotgun (WGS) entry which is preliminary data.</text>
</comment>
<feature type="domain" description="T6SS Phospholipase effector Tle1-like catalytic" evidence="2">
    <location>
        <begin position="196"/>
        <end position="297"/>
    </location>
</feature>
<keyword evidence="4" id="KW-1185">Reference proteome</keyword>
<feature type="compositionally biased region" description="Basic and acidic residues" evidence="1">
    <location>
        <begin position="98"/>
        <end position="110"/>
    </location>
</feature>
<dbReference type="PANTHER" id="PTHR33840:SF1">
    <property type="entry name" value="TLE1 PHOSPHOLIPASE DOMAIN-CONTAINING PROTEIN"/>
    <property type="match status" value="1"/>
</dbReference>